<dbReference type="InterPro" id="IPR012349">
    <property type="entry name" value="Split_barrel_FMN-bd"/>
</dbReference>
<dbReference type="KEGG" id="nhi:B1s21160_05630"/>
<dbReference type="OrthoDB" id="9792858at2"/>
<dbReference type="SMART" id="SM00903">
    <property type="entry name" value="Flavin_Reduct"/>
    <property type="match status" value="1"/>
</dbReference>
<dbReference type="AlphaFoldDB" id="A0A249KAG2"/>
<dbReference type="RefSeq" id="WP_095672750.1">
    <property type="nucleotide sequence ID" value="NZ_CP016771.1"/>
</dbReference>
<organism evidence="3 4">
    <name type="scientific">Candidatus Nanopelagicus hibericus</name>
    <dbReference type="NCBI Taxonomy" id="1884915"/>
    <lineage>
        <taxon>Bacteria</taxon>
        <taxon>Bacillati</taxon>
        <taxon>Actinomycetota</taxon>
        <taxon>Actinomycetes</taxon>
        <taxon>Candidatus Nanopelagicales</taxon>
        <taxon>Candidatus Nanopelagicaceae</taxon>
        <taxon>Candidatus Nanopelagicus</taxon>
    </lineage>
</organism>
<proteinExistence type="predicted"/>
<sequence length="150" mass="16738">MSLVPTSVSVISCREESSIYGCTISSLVSVNVQEESPEIVFVLKKQSLVGDKIRANNFFTINVLSVGQDGVAHKYSTERLPDNILDSNWIVDGNFAAILNSRITMNCKLLKIYDNHAANIFVGQVVKYFGDHSKPSLIYDARRYGRFQSN</sequence>
<dbReference type="Gene3D" id="2.30.110.10">
    <property type="entry name" value="Electron Transport, Fmn-binding Protein, Chain A"/>
    <property type="match status" value="1"/>
</dbReference>
<evidence type="ECO:0000313" key="3">
    <source>
        <dbReference type="EMBL" id="ASY13778.1"/>
    </source>
</evidence>
<feature type="domain" description="Flavin reductase like" evidence="2">
    <location>
        <begin position="1"/>
        <end position="146"/>
    </location>
</feature>
<dbReference type="GO" id="GO:0010181">
    <property type="term" value="F:FMN binding"/>
    <property type="evidence" value="ECO:0007669"/>
    <property type="project" value="InterPro"/>
</dbReference>
<dbReference type="GO" id="GO:0042602">
    <property type="term" value="F:riboflavin reductase (NADPH) activity"/>
    <property type="evidence" value="ECO:0007669"/>
    <property type="project" value="TreeGrafter"/>
</dbReference>
<protein>
    <submittedName>
        <fullName evidence="3">Flavin reductase family protein</fullName>
    </submittedName>
</protein>
<keyword evidence="1" id="KW-0560">Oxidoreductase</keyword>
<accession>A0A249KAG2</accession>
<dbReference type="Proteomes" id="UP000217171">
    <property type="component" value="Chromosome"/>
</dbReference>
<dbReference type="InterPro" id="IPR002563">
    <property type="entry name" value="Flavin_Rdtase-like_dom"/>
</dbReference>
<dbReference type="PANTHER" id="PTHR30466:SF1">
    <property type="entry name" value="FMN REDUCTASE (NADH) RUTF"/>
    <property type="match status" value="1"/>
</dbReference>
<keyword evidence="4" id="KW-1185">Reference proteome</keyword>
<dbReference type="PANTHER" id="PTHR30466">
    <property type="entry name" value="FLAVIN REDUCTASE"/>
    <property type="match status" value="1"/>
</dbReference>
<dbReference type="Pfam" id="PF01613">
    <property type="entry name" value="Flavin_Reduct"/>
    <property type="match status" value="1"/>
</dbReference>
<evidence type="ECO:0000313" key="4">
    <source>
        <dbReference type="Proteomes" id="UP000217171"/>
    </source>
</evidence>
<evidence type="ECO:0000259" key="2">
    <source>
        <dbReference type="SMART" id="SM00903"/>
    </source>
</evidence>
<dbReference type="InterPro" id="IPR050268">
    <property type="entry name" value="NADH-dep_flavin_reductase"/>
</dbReference>
<dbReference type="EMBL" id="CP016771">
    <property type="protein sequence ID" value="ASY13778.1"/>
    <property type="molecule type" value="Genomic_DNA"/>
</dbReference>
<dbReference type="SUPFAM" id="SSF50475">
    <property type="entry name" value="FMN-binding split barrel"/>
    <property type="match status" value="1"/>
</dbReference>
<evidence type="ECO:0000256" key="1">
    <source>
        <dbReference type="ARBA" id="ARBA00023002"/>
    </source>
</evidence>
<name>A0A249KAG2_9ACTN</name>
<gene>
    <name evidence="3" type="ORF">B1s21160_05630</name>
</gene>
<reference evidence="3 4" key="1">
    <citation type="submission" date="2016-07" db="EMBL/GenBank/DDBJ databases">
        <title>High microdiversification within the ubiquitous acI lineage of Actinobacteria.</title>
        <authorList>
            <person name="Neuenschwander S.M."/>
            <person name="Salcher M."/>
            <person name="Ghai R."/>
            <person name="Pernthaler J."/>
        </authorList>
    </citation>
    <scope>NUCLEOTIDE SEQUENCE [LARGE SCALE GENOMIC DNA]</scope>
    <source>
        <strain evidence="3">MMS-21-160</strain>
    </source>
</reference>